<dbReference type="Proteomes" id="UP000616885">
    <property type="component" value="Unassembled WGS sequence"/>
</dbReference>
<dbReference type="EMBL" id="JADCTT010000005">
    <property type="protein sequence ID" value="KAF9751560.1"/>
    <property type="molecule type" value="Genomic_DNA"/>
</dbReference>
<reference evidence="2" key="1">
    <citation type="submission" date="2020-10" db="EMBL/GenBank/DDBJ databases">
        <title>High-Quality Genome Resource of Clonostachys rosea strain S41 by Oxford Nanopore Long-Read Sequencing.</title>
        <authorList>
            <person name="Wang H."/>
        </authorList>
    </citation>
    <scope>NUCLEOTIDE SEQUENCE</scope>
    <source>
        <strain evidence="2">S41</strain>
    </source>
</reference>
<gene>
    <name evidence="2" type="ORF">IM811_013354</name>
</gene>
<organism evidence="2 3">
    <name type="scientific">Bionectria ochroleuca</name>
    <name type="common">Gliocladium roseum</name>
    <dbReference type="NCBI Taxonomy" id="29856"/>
    <lineage>
        <taxon>Eukaryota</taxon>
        <taxon>Fungi</taxon>
        <taxon>Dikarya</taxon>
        <taxon>Ascomycota</taxon>
        <taxon>Pezizomycotina</taxon>
        <taxon>Sordariomycetes</taxon>
        <taxon>Hypocreomycetidae</taxon>
        <taxon>Hypocreales</taxon>
        <taxon>Bionectriaceae</taxon>
        <taxon>Clonostachys</taxon>
    </lineage>
</organism>
<feature type="compositionally biased region" description="Polar residues" evidence="1">
    <location>
        <begin position="148"/>
        <end position="162"/>
    </location>
</feature>
<feature type="compositionally biased region" description="Polar residues" evidence="1">
    <location>
        <begin position="89"/>
        <end position="100"/>
    </location>
</feature>
<comment type="caution">
    <text evidence="2">The sequence shown here is derived from an EMBL/GenBank/DDBJ whole genome shotgun (WGS) entry which is preliminary data.</text>
</comment>
<accession>A0A8H7N9D0</accession>
<sequence length="252" mass="28505">MKIPSCKKIKEKLKRCRNVDIIHHHWRNDKRASLTSSVDRSQPLPSPDDSTSPGPATTKKEKRSFGWMSISSLFSSSSKERARDSSQSPSSFWFTPTRLSASPEEVQESHESSQRQPSPRTPSTISSPLSETHSLTRINAEDHRPPEDQSSPGEESVSQPQSVLGDHNSHGYLDFGTLDGFPDQSLFSWNDQYQSINDAWSDRTDVQAGEVIELEGLRSTLKAIWRQHDLSRNPFRPRPKDLKQARVRFPLG</sequence>
<feature type="compositionally biased region" description="Low complexity" evidence="1">
    <location>
        <begin position="114"/>
        <end position="130"/>
    </location>
</feature>
<feature type="region of interest" description="Disordered" evidence="1">
    <location>
        <begin position="28"/>
        <end position="170"/>
    </location>
</feature>
<evidence type="ECO:0000313" key="3">
    <source>
        <dbReference type="Proteomes" id="UP000616885"/>
    </source>
</evidence>
<evidence type="ECO:0000256" key="1">
    <source>
        <dbReference type="SAM" id="MobiDB-lite"/>
    </source>
</evidence>
<dbReference type="AlphaFoldDB" id="A0A8H7N9D0"/>
<proteinExistence type="predicted"/>
<evidence type="ECO:0000313" key="2">
    <source>
        <dbReference type="EMBL" id="KAF9751560.1"/>
    </source>
</evidence>
<name>A0A8H7N9D0_BIOOC</name>
<protein>
    <submittedName>
        <fullName evidence="2">Uncharacterized protein</fullName>
    </submittedName>
</protein>